<dbReference type="GO" id="GO:0005829">
    <property type="term" value="C:cytosol"/>
    <property type="evidence" value="ECO:0007669"/>
    <property type="project" value="TreeGrafter"/>
</dbReference>
<comment type="function">
    <text evidence="1">Needed for flagellar regrowth and assembly.</text>
</comment>
<feature type="region of interest" description="Disordered" evidence="8">
    <location>
        <begin position="223"/>
        <end position="327"/>
    </location>
</feature>
<evidence type="ECO:0000256" key="4">
    <source>
        <dbReference type="ARBA" id="ARBA00022448"/>
    </source>
</evidence>
<evidence type="ECO:0000256" key="2">
    <source>
        <dbReference type="ARBA" id="ARBA00006602"/>
    </source>
</evidence>
<keyword evidence="5" id="KW-1005">Bacterial flagellum biogenesis</keyword>
<feature type="region of interest" description="Disordered" evidence="8">
    <location>
        <begin position="72"/>
        <end position="91"/>
    </location>
</feature>
<comment type="caution">
    <text evidence="10">The sequence shown here is derived from an EMBL/GenBank/DDBJ whole genome shotgun (WGS) entry which is preliminary data.</text>
</comment>
<dbReference type="OrthoDB" id="5296952at2"/>
<feature type="domain" description="Flagellar assembly protein FliH/Type III secretion system HrpE" evidence="9">
    <location>
        <begin position="96"/>
        <end position="218"/>
    </location>
</feature>
<evidence type="ECO:0000256" key="3">
    <source>
        <dbReference type="ARBA" id="ARBA00016507"/>
    </source>
</evidence>
<dbReference type="PANTHER" id="PTHR34982:SF1">
    <property type="entry name" value="FLAGELLAR ASSEMBLY PROTEIN FLIH"/>
    <property type="match status" value="1"/>
</dbReference>
<keyword evidence="11" id="KW-1185">Reference proteome</keyword>
<organism evidence="10 11">
    <name type="scientific">Lautropia dentalis</name>
    <dbReference type="NCBI Taxonomy" id="2490857"/>
    <lineage>
        <taxon>Bacteria</taxon>
        <taxon>Pseudomonadati</taxon>
        <taxon>Pseudomonadota</taxon>
        <taxon>Betaproteobacteria</taxon>
        <taxon>Burkholderiales</taxon>
        <taxon>Burkholderiaceae</taxon>
        <taxon>Lautropia</taxon>
    </lineage>
</organism>
<dbReference type="InterPro" id="IPR018035">
    <property type="entry name" value="Flagellar_FliH/T3SS_HrpE"/>
</dbReference>
<comment type="similarity">
    <text evidence="2">Belongs to the FliH family.</text>
</comment>
<protein>
    <recommendedName>
        <fullName evidence="3">Flagellar assembly protein FliH</fullName>
    </recommendedName>
</protein>
<feature type="compositionally biased region" description="Basic and acidic residues" evidence="8">
    <location>
        <begin position="79"/>
        <end position="90"/>
    </location>
</feature>
<dbReference type="AlphaFoldDB" id="A0A426FR10"/>
<accession>A0A426FR10</accession>
<evidence type="ECO:0000256" key="1">
    <source>
        <dbReference type="ARBA" id="ARBA00003041"/>
    </source>
</evidence>
<dbReference type="InterPro" id="IPR051472">
    <property type="entry name" value="T3SS_Stator/FliH"/>
</dbReference>
<dbReference type="GO" id="GO:0015031">
    <property type="term" value="P:protein transport"/>
    <property type="evidence" value="ECO:0007669"/>
    <property type="project" value="UniProtKB-KW"/>
</dbReference>
<dbReference type="RefSeq" id="WP_125094577.1">
    <property type="nucleotide sequence ID" value="NZ_RRUE01000001.1"/>
</dbReference>
<evidence type="ECO:0000256" key="7">
    <source>
        <dbReference type="ARBA" id="ARBA00023225"/>
    </source>
</evidence>
<evidence type="ECO:0000259" key="9">
    <source>
        <dbReference type="Pfam" id="PF02108"/>
    </source>
</evidence>
<dbReference type="EMBL" id="RRUE01000001">
    <property type="protein sequence ID" value="RRN45146.1"/>
    <property type="molecule type" value="Genomic_DNA"/>
</dbReference>
<evidence type="ECO:0000256" key="8">
    <source>
        <dbReference type="SAM" id="MobiDB-lite"/>
    </source>
</evidence>
<gene>
    <name evidence="10" type="ORF">EHV23_02565</name>
</gene>
<keyword evidence="7" id="KW-1006">Bacterial flagellum protein export</keyword>
<evidence type="ECO:0000256" key="5">
    <source>
        <dbReference type="ARBA" id="ARBA00022795"/>
    </source>
</evidence>
<proteinExistence type="inferred from homology"/>
<name>A0A426FR10_9BURK</name>
<dbReference type="Proteomes" id="UP000270261">
    <property type="component" value="Unassembled WGS sequence"/>
</dbReference>
<feature type="compositionally biased region" description="Basic and acidic residues" evidence="8">
    <location>
        <begin position="225"/>
        <end position="236"/>
    </location>
</feature>
<keyword evidence="6" id="KW-0653">Protein transport</keyword>
<sequence length="327" mass="34288">MPWSDALSLASAATAPRPARISRQDAWQPLAVMSFDGPQAPQKTKAELEAEAAARAEQELARQLEASWQAGHEAGVAEADARHREEERQHGMTVRARAGALLADFDAGLKALHEGLADEVLTLALTLAERIACEQIRLSREALAPVLAESVKHISERARHVEVTVNPADVDVAQQWFAANHPEITVRVLAAGRVSRGGCTLAAGSTRVDGQLETRVARAFAALGHSRDARPGRETQGRAGDVPTAAAPDMASREPAAAGQEAIPETGGSTDALDRAAHAPVAADAETIPGTGGSTDTPRTASRKRRIGAQAPTSPARDRPTEPSATG</sequence>
<dbReference type="PANTHER" id="PTHR34982">
    <property type="entry name" value="YOP PROTEINS TRANSLOCATION PROTEIN L"/>
    <property type="match status" value="1"/>
</dbReference>
<dbReference type="Pfam" id="PF02108">
    <property type="entry name" value="FliH"/>
    <property type="match status" value="1"/>
</dbReference>
<dbReference type="GO" id="GO:0044781">
    <property type="term" value="P:bacterial-type flagellum organization"/>
    <property type="evidence" value="ECO:0007669"/>
    <property type="project" value="UniProtKB-KW"/>
</dbReference>
<evidence type="ECO:0000256" key="6">
    <source>
        <dbReference type="ARBA" id="ARBA00022927"/>
    </source>
</evidence>
<reference evidence="10 11" key="1">
    <citation type="submission" date="2018-11" db="EMBL/GenBank/DDBJ databases">
        <title>Genome sequencing of Lautropia sp. KCOM 2505 (= ChDC F240).</title>
        <authorList>
            <person name="Kook J.-K."/>
            <person name="Park S.-N."/>
            <person name="Lim Y.K."/>
        </authorList>
    </citation>
    <scope>NUCLEOTIDE SEQUENCE [LARGE SCALE GENOMIC DNA]</scope>
    <source>
        <strain evidence="10 11">KCOM 2505</strain>
    </source>
</reference>
<evidence type="ECO:0000313" key="11">
    <source>
        <dbReference type="Proteomes" id="UP000270261"/>
    </source>
</evidence>
<evidence type="ECO:0000313" key="10">
    <source>
        <dbReference type="EMBL" id="RRN45146.1"/>
    </source>
</evidence>
<keyword evidence="4" id="KW-0813">Transport</keyword>